<comment type="caution">
    <text evidence="8">The sequence shown here is derived from an EMBL/GenBank/DDBJ whole genome shotgun (WGS) entry which is preliminary data.</text>
</comment>
<accession>A0A7C8HYV5</accession>
<protein>
    <submittedName>
        <fullName evidence="8">General substrate transporter</fullName>
    </submittedName>
</protein>
<feature type="transmembrane region" description="Helical" evidence="6">
    <location>
        <begin position="223"/>
        <end position="245"/>
    </location>
</feature>
<feature type="transmembrane region" description="Helical" evidence="6">
    <location>
        <begin position="157"/>
        <end position="175"/>
    </location>
</feature>
<dbReference type="InterPro" id="IPR005828">
    <property type="entry name" value="MFS_sugar_transport-like"/>
</dbReference>
<keyword evidence="9" id="KW-1185">Reference proteome</keyword>
<gene>
    <name evidence="8" type="ORF">BDV95DRAFT_632316</name>
</gene>
<sequence>MQSNAFRSSRVPLWLNVANAQRRLGFGTAASQALVASLISDKANAQKAANDDEDTSLPLGKSLKQYSTLIWWTLGMSIAILYGGFDSVILGSINSMDPFKEAMGEWGLNDDPDPAKRKEEWIIPALWMALWDSIGPFGQIAGTALGGWLLDIKGRRFCLLMGSTIGALGILELFFADKPNNKEYRRIMILIGKIIQGSGIGIIKMGTITYMSEISPTTLKGPIMGFIPTFTLLGQLIGAVVSFFMEKQTTSRGYLIAIGSQWLVAAPPFVMSFLLPESPAFLLLRNDKIKATASFRRLLGPTHSAQAAADKMARTMDEESKNTTAVTYLDCFKGSNRRRSLIVMFAGSVEFLFGLGLLSSVSTFLPQLNMKSSMALLFLIGGIVVGLIANSTSSWMLSHFARRQLLTTSFVAAATLWGVMGFAGIKQFEWTGWLAGGLCTAIIVVCGLGCWPASYAVIGETSSLRLRSKTVSLGSLMNNLTGILGNAVMPFLYQPDALDLGAKTGFIFAALSLIGAALSYLFVPELKGRSAMEIEHLFAKGVRSVGSSKWKDAHEEMPMRYMGAV</sequence>
<dbReference type="PROSITE" id="PS50850">
    <property type="entry name" value="MFS"/>
    <property type="match status" value="1"/>
</dbReference>
<evidence type="ECO:0000313" key="9">
    <source>
        <dbReference type="Proteomes" id="UP000481861"/>
    </source>
</evidence>
<feature type="transmembrane region" description="Helical" evidence="6">
    <location>
        <begin position="341"/>
        <end position="361"/>
    </location>
</feature>
<evidence type="ECO:0000256" key="5">
    <source>
        <dbReference type="ARBA" id="ARBA00023136"/>
    </source>
</evidence>
<dbReference type="Gene3D" id="1.20.1250.20">
    <property type="entry name" value="MFS general substrate transporter like domains"/>
    <property type="match status" value="1"/>
</dbReference>
<evidence type="ECO:0000256" key="2">
    <source>
        <dbReference type="ARBA" id="ARBA00010992"/>
    </source>
</evidence>
<evidence type="ECO:0000256" key="6">
    <source>
        <dbReference type="SAM" id="Phobius"/>
    </source>
</evidence>
<dbReference type="OrthoDB" id="6612291at2759"/>
<feature type="domain" description="Major facilitator superfamily (MFS) profile" evidence="7">
    <location>
        <begin position="72"/>
        <end position="527"/>
    </location>
</feature>
<evidence type="ECO:0000256" key="3">
    <source>
        <dbReference type="ARBA" id="ARBA00022692"/>
    </source>
</evidence>
<comment type="similarity">
    <text evidence="2">Belongs to the major facilitator superfamily. Sugar transporter (TC 2.A.1.1) family.</text>
</comment>
<dbReference type="Pfam" id="PF00083">
    <property type="entry name" value="Sugar_tr"/>
    <property type="match status" value="1"/>
</dbReference>
<keyword evidence="5 6" id="KW-0472">Membrane</keyword>
<dbReference type="InterPro" id="IPR020846">
    <property type="entry name" value="MFS_dom"/>
</dbReference>
<proteinExistence type="inferred from homology"/>
<organism evidence="8 9">
    <name type="scientific">Massariosphaeria phaeospora</name>
    <dbReference type="NCBI Taxonomy" id="100035"/>
    <lineage>
        <taxon>Eukaryota</taxon>
        <taxon>Fungi</taxon>
        <taxon>Dikarya</taxon>
        <taxon>Ascomycota</taxon>
        <taxon>Pezizomycotina</taxon>
        <taxon>Dothideomycetes</taxon>
        <taxon>Pleosporomycetidae</taxon>
        <taxon>Pleosporales</taxon>
        <taxon>Pleosporales incertae sedis</taxon>
        <taxon>Massariosphaeria</taxon>
    </lineage>
</organism>
<evidence type="ECO:0000259" key="7">
    <source>
        <dbReference type="PROSITE" id="PS50850"/>
    </source>
</evidence>
<feature type="transmembrane region" description="Helical" evidence="6">
    <location>
        <begin position="470"/>
        <end position="493"/>
    </location>
</feature>
<dbReference type="AlphaFoldDB" id="A0A7C8HYV5"/>
<keyword evidence="4 6" id="KW-1133">Transmembrane helix</keyword>
<feature type="transmembrane region" description="Helical" evidence="6">
    <location>
        <begin position="187"/>
        <end position="211"/>
    </location>
</feature>
<keyword evidence="3 6" id="KW-0812">Transmembrane</keyword>
<feature type="transmembrane region" description="Helical" evidence="6">
    <location>
        <begin position="373"/>
        <end position="393"/>
    </location>
</feature>
<evidence type="ECO:0000256" key="4">
    <source>
        <dbReference type="ARBA" id="ARBA00022989"/>
    </source>
</evidence>
<dbReference type="SUPFAM" id="SSF103473">
    <property type="entry name" value="MFS general substrate transporter"/>
    <property type="match status" value="1"/>
</dbReference>
<feature type="transmembrane region" description="Helical" evidence="6">
    <location>
        <begin position="431"/>
        <end position="458"/>
    </location>
</feature>
<name>A0A7C8HYV5_9PLEO</name>
<feature type="transmembrane region" description="Helical" evidence="6">
    <location>
        <begin position="505"/>
        <end position="523"/>
    </location>
</feature>
<evidence type="ECO:0000256" key="1">
    <source>
        <dbReference type="ARBA" id="ARBA00004141"/>
    </source>
</evidence>
<comment type="subcellular location">
    <subcellularLocation>
        <location evidence="1">Membrane</location>
        <topology evidence="1">Multi-pass membrane protein</topology>
    </subcellularLocation>
</comment>
<feature type="transmembrane region" description="Helical" evidence="6">
    <location>
        <begin position="405"/>
        <end position="425"/>
    </location>
</feature>
<dbReference type="InterPro" id="IPR050360">
    <property type="entry name" value="MFS_Sugar_Transporters"/>
</dbReference>
<dbReference type="Proteomes" id="UP000481861">
    <property type="component" value="Unassembled WGS sequence"/>
</dbReference>
<dbReference type="EMBL" id="JAADJZ010000033">
    <property type="protein sequence ID" value="KAF2865474.1"/>
    <property type="molecule type" value="Genomic_DNA"/>
</dbReference>
<feature type="transmembrane region" description="Helical" evidence="6">
    <location>
        <begin position="69"/>
        <end position="93"/>
    </location>
</feature>
<dbReference type="GO" id="GO:0005351">
    <property type="term" value="F:carbohydrate:proton symporter activity"/>
    <property type="evidence" value="ECO:0007669"/>
    <property type="project" value="TreeGrafter"/>
</dbReference>
<dbReference type="PANTHER" id="PTHR48022">
    <property type="entry name" value="PLASTIDIC GLUCOSE TRANSPORTER 4"/>
    <property type="match status" value="1"/>
</dbReference>
<evidence type="ECO:0000313" key="8">
    <source>
        <dbReference type="EMBL" id="KAF2865474.1"/>
    </source>
</evidence>
<dbReference type="InterPro" id="IPR036259">
    <property type="entry name" value="MFS_trans_sf"/>
</dbReference>
<reference evidence="8 9" key="1">
    <citation type="submission" date="2020-01" db="EMBL/GenBank/DDBJ databases">
        <authorList>
            <consortium name="DOE Joint Genome Institute"/>
            <person name="Haridas S."/>
            <person name="Albert R."/>
            <person name="Binder M."/>
            <person name="Bloem J."/>
            <person name="Labutti K."/>
            <person name="Salamov A."/>
            <person name="Andreopoulos B."/>
            <person name="Baker S.E."/>
            <person name="Barry K."/>
            <person name="Bills G."/>
            <person name="Bluhm B.H."/>
            <person name="Cannon C."/>
            <person name="Castanera R."/>
            <person name="Culley D.E."/>
            <person name="Daum C."/>
            <person name="Ezra D."/>
            <person name="Gonzalez J.B."/>
            <person name="Henrissat B."/>
            <person name="Kuo A."/>
            <person name="Liang C."/>
            <person name="Lipzen A."/>
            <person name="Lutzoni F."/>
            <person name="Magnuson J."/>
            <person name="Mondo S."/>
            <person name="Nolan M."/>
            <person name="Ohm R."/>
            <person name="Pangilinan J."/>
            <person name="Park H.-J.H."/>
            <person name="Ramirez L."/>
            <person name="Alfaro M."/>
            <person name="Sun H."/>
            <person name="Tritt A."/>
            <person name="Yoshinaga Y."/>
            <person name="Zwiers L.-H.L."/>
            <person name="Turgeon B.G."/>
            <person name="Goodwin S.B."/>
            <person name="Spatafora J.W."/>
            <person name="Crous P.W."/>
            <person name="Grigoriev I.V."/>
        </authorList>
    </citation>
    <scope>NUCLEOTIDE SEQUENCE [LARGE SCALE GENOMIC DNA]</scope>
    <source>
        <strain evidence="8 9">CBS 611.86</strain>
    </source>
</reference>
<dbReference type="PANTHER" id="PTHR48022:SF41">
    <property type="entry name" value="MAJOR FACILITATOR SUPERFAMILY (MFS) PROFILE DOMAIN-CONTAINING PROTEIN"/>
    <property type="match status" value="1"/>
</dbReference>
<dbReference type="GO" id="GO:0016020">
    <property type="term" value="C:membrane"/>
    <property type="evidence" value="ECO:0007669"/>
    <property type="project" value="UniProtKB-SubCell"/>
</dbReference>